<organism evidence="7 8">
    <name type="scientific">Candidatus Manganitrophus noduliformans</name>
    <dbReference type="NCBI Taxonomy" id="2606439"/>
    <lineage>
        <taxon>Bacteria</taxon>
        <taxon>Pseudomonadati</taxon>
        <taxon>Nitrospirota</taxon>
        <taxon>Nitrospiria</taxon>
        <taxon>Candidatus Troglogloeales</taxon>
        <taxon>Candidatus Manganitrophaceae</taxon>
        <taxon>Candidatus Manganitrophus</taxon>
    </lineage>
</organism>
<comment type="caution">
    <text evidence="7">The sequence shown here is derived from an EMBL/GenBank/DDBJ whole genome shotgun (WGS) entry which is preliminary data.</text>
</comment>
<dbReference type="Proteomes" id="UP000534783">
    <property type="component" value="Unassembled WGS sequence"/>
</dbReference>
<evidence type="ECO:0000313" key="7">
    <source>
        <dbReference type="EMBL" id="NKE69835.1"/>
    </source>
</evidence>
<dbReference type="RefSeq" id="WP_168058116.1">
    <property type="nucleotide sequence ID" value="NZ_VTOW01000001.1"/>
</dbReference>
<keyword evidence="8" id="KW-1185">Reference proteome</keyword>
<dbReference type="InterPro" id="IPR044068">
    <property type="entry name" value="CB"/>
</dbReference>
<dbReference type="GO" id="GO:0015074">
    <property type="term" value="P:DNA integration"/>
    <property type="evidence" value="ECO:0007669"/>
    <property type="project" value="UniProtKB-KW"/>
</dbReference>
<protein>
    <submittedName>
        <fullName evidence="7">Tyrosine-type recombinase/integrase</fullName>
    </submittedName>
</protein>
<dbReference type="GO" id="GO:0006310">
    <property type="term" value="P:DNA recombination"/>
    <property type="evidence" value="ECO:0007669"/>
    <property type="project" value="UniProtKB-KW"/>
</dbReference>
<sequence length="385" mass="45051">MAYLVLNHHGFLSIRFRVKVAGKLIQCCEGTKIRAKKSGDTFIPDDPRAFEALEKWVRDITHEIDAGEFSYLRHFPQGNKAKLFKPGGPRVFRDHAEEWLKKKAPPELRLSTHQSYTSITNFYLIPLFGDSPLFQFSESVDRITEALKKKLVDQKASPRTMKYTFVVLRMMLKTAKIDFPIPRFSGANRRRPLAFCTEAERDLYLCTVDPFYEPWFFIQFHTGMRPSEQLALREKNFDFAYKRIEVYNAIVRGEEGPTKTDGGQRTIDMEPGVEAALFRWMKIRKKIKADHDLFFCRPNGLPLDQEYLSKHVWHKWMKKADLRRREMYSTRHTFATIALTQGRSPAWVAQTMGDRIETVLKNYFHFLPDLGKVVNRSPQPDKRHP</sequence>
<dbReference type="PANTHER" id="PTHR30349">
    <property type="entry name" value="PHAGE INTEGRASE-RELATED"/>
    <property type="match status" value="1"/>
</dbReference>
<dbReference type="InterPro" id="IPR011010">
    <property type="entry name" value="DNA_brk_join_enz"/>
</dbReference>
<keyword evidence="1" id="KW-0229">DNA integration</keyword>
<dbReference type="Pfam" id="PF00589">
    <property type="entry name" value="Phage_integrase"/>
    <property type="match status" value="1"/>
</dbReference>
<evidence type="ECO:0000256" key="1">
    <source>
        <dbReference type="ARBA" id="ARBA00022908"/>
    </source>
</evidence>
<dbReference type="Gene3D" id="1.10.150.130">
    <property type="match status" value="1"/>
</dbReference>
<accession>A0A7X6I9Y3</accession>
<evidence type="ECO:0000256" key="2">
    <source>
        <dbReference type="ARBA" id="ARBA00023125"/>
    </source>
</evidence>
<dbReference type="PROSITE" id="PS51898">
    <property type="entry name" value="TYR_RECOMBINASE"/>
    <property type="match status" value="1"/>
</dbReference>
<evidence type="ECO:0000256" key="3">
    <source>
        <dbReference type="ARBA" id="ARBA00023172"/>
    </source>
</evidence>
<proteinExistence type="predicted"/>
<gene>
    <name evidence="7" type="ORF">MNODULE_03620</name>
</gene>
<dbReference type="InterPro" id="IPR050090">
    <property type="entry name" value="Tyrosine_recombinase_XerCD"/>
</dbReference>
<reference evidence="7 8" key="1">
    <citation type="journal article" date="2020" name="Nature">
        <title>Bacterial chemolithoautotrophy via manganese oxidation.</title>
        <authorList>
            <person name="Yu H."/>
            <person name="Leadbetter J.R."/>
        </authorList>
    </citation>
    <scope>NUCLEOTIDE SEQUENCE [LARGE SCALE GENOMIC DNA]</scope>
    <source>
        <strain evidence="7 8">Mn-1</strain>
    </source>
</reference>
<dbReference type="PANTHER" id="PTHR30349:SF91">
    <property type="entry name" value="INTA PROTEIN"/>
    <property type="match status" value="1"/>
</dbReference>
<evidence type="ECO:0000259" key="6">
    <source>
        <dbReference type="PROSITE" id="PS51900"/>
    </source>
</evidence>
<dbReference type="AlphaFoldDB" id="A0A7X6I9Y3"/>
<dbReference type="InterPro" id="IPR013762">
    <property type="entry name" value="Integrase-like_cat_sf"/>
</dbReference>
<name>A0A7X6I9Y3_9BACT</name>
<evidence type="ECO:0000313" key="8">
    <source>
        <dbReference type="Proteomes" id="UP000534783"/>
    </source>
</evidence>
<dbReference type="Gene3D" id="1.10.443.10">
    <property type="entry name" value="Intergrase catalytic core"/>
    <property type="match status" value="1"/>
</dbReference>
<feature type="domain" description="Tyr recombinase" evidence="5">
    <location>
        <begin position="190"/>
        <end position="376"/>
    </location>
</feature>
<dbReference type="PROSITE" id="PS51900">
    <property type="entry name" value="CB"/>
    <property type="match status" value="1"/>
</dbReference>
<keyword evidence="2 4" id="KW-0238">DNA-binding</keyword>
<dbReference type="InterPro" id="IPR002104">
    <property type="entry name" value="Integrase_catalytic"/>
</dbReference>
<dbReference type="EMBL" id="VTOW01000001">
    <property type="protein sequence ID" value="NKE69835.1"/>
    <property type="molecule type" value="Genomic_DNA"/>
</dbReference>
<feature type="domain" description="Core-binding (CB)" evidence="6">
    <location>
        <begin position="90"/>
        <end position="176"/>
    </location>
</feature>
<evidence type="ECO:0000259" key="5">
    <source>
        <dbReference type="PROSITE" id="PS51898"/>
    </source>
</evidence>
<dbReference type="CDD" id="cd01189">
    <property type="entry name" value="INT_ICEBs1_C_like"/>
    <property type="match status" value="1"/>
</dbReference>
<dbReference type="GO" id="GO:0003677">
    <property type="term" value="F:DNA binding"/>
    <property type="evidence" value="ECO:0007669"/>
    <property type="project" value="UniProtKB-UniRule"/>
</dbReference>
<evidence type="ECO:0000256" key="4">
    <source>
        <dbReference type="PROSITE-ProRule" id="PRU01248"/>
    </source>
</evidence>
<dbReference type="InterPro" id="IPR010998">
    <property type="entry name" value="Integrase_recombinase_N"/>
</dbReference>
<keyword evidence="3" id="KW-0233">DNA recombination</keyword>
<dbReference type="SUPFAM" id="SSF56349">
    <property type="entry name" value="DNA breaking-rejoining enzymes"/>
    <property type="match status" value="1"/>
</dbReference>